<evidence type="ECO:0000313" key="1">
    <source>
        <dbReference type="EMBL" id="KAI9901739.1"/>
    </source>
</evidence>
<gene>
    <name evidence="1" type="ORF">N3K66_003556</name>
</gene>
<name>A0ACC0V7A6_9HYPO</name>
<comment type="caution">
    <text evidence="1">The sequence shown here is derived from an EMBL/GenBank/DDBJ whole genome shotgun (WGS) entry which is preliminary data.</text>
</comment>
<keyword evidence="2" id="KW-1185">Reference proteome</keyword>
<evidence type="ECO:0000313" key="2">
    <source>
        <dbReference type="Proteomes" id="UP001163324"/>
    </source>
</evidence>
<dbReference type="Proteomes" id="UP001163324">
    <property type="component" value="Chromosome 3"/>
</dbReference>
<dbReference type="EMBL" id="CM047942">
    <property type="protein sequence ID" value="KAI9901739.1"/>
    <property type="molecule type" value="Genomic_DNA"/>
</dbReference>
<sequence>MDDAMNDFLGSSSSCTLDFESADEIENARPRGSSSAHQALERADEMETTTPRGSPPAQREQTPKQGGPGETESADSKMIPLLCGVCDKEPPKYKCSKCYLPYCSVACNKIHRETHPADAAPQVPKPVPRPRLAGAGMQKAGTRADVHATLAASEQLKYLFQKYPRLQSQLLEIHSSVFQTDSDPRIPASMRTSVQSTSQWDKAKGLHRGREALAKARNAQDGEGLREYTELVIYMLHEAERQNNKSEANADQASQDVTKLLEQLLTPSK</sequence>
<protein>
    <submittedName>
        <fullName evidence="1">Uncharacterized protein</fullName>
    </submittedName>
</protein>
<organism evidence="1 2">
    <name type="scientific">Trichothecium roseum</name>
    <dbReference type="NCBI Taxonomy" id="47278"/>
    <lineage>
        <taxon>Eukaryota</taxon>
        <taxon>Fungi</taxon>
        <taxon>Dikarya</taxon>
        <taxon>Ascomycota</taxon>
        <taxon>Pezizomycotina</taxon>
        <taxon>Sordariomycetes</taxon>
        <taxon>Hypocreomycetidae</taxon>
        <taxon>Hypocreales</taxon>
        <taxon>Hypocreales incertae sedis</taxon>
        <taxon>Trichothecium</taxon>
    </lineage>
</organism>
<accession>A0ACC0V7A6</accession>
<reference evidence="1" key="1">
    <citation type="submission" date="2022-10" db="EMBL/GenBank/DDBJ databases">
        <title>Complete Genome of Trichothecium roseum strain YXFP-22015, a Plant Pathogen Isolated from Citrus.</title>
        <authorList>
            <person name="Wang Y."/>
            <person name="Zhu L."/>
        </authorList>
    </citation>
    <scope>NUCLEOTIDE SEQUENCE</scope>
    <source>
        <strain evidence="1">YXFP-22015</strain>
    </source>
</reference>
<proteinExistence type="predicted"/>